<dbReference type="EMBL" id="LWBO01000077">
    <property type="protein sequence ID" value="OQP40413.1"/>
    <property type="molecule type" value="Genomic_DNA"/>
</dbReference>
<dbReference type="RefSeq" id="WP_014217689.1">
    <property type="nucleotide sequence ID" value="NZ_LWBO01000077.1"/>
</dbReference>
<organism evidence="1 2">
    <name type="scientific">Niastella koreensis</name>
    <dbReference type="NCBI Taxonomy" id="354356"/>
    <lineage>
        <taxon>Bacteria</taxon>
        <taxon>Pseudomonadati</taxon>
        <taxon>Bacteroidota</taxon>
        <taxon>Chitinophagia</taxon>
        <taxon>Chitinophagales</taxon>
        <taxon>Chitinophagaceae</taxon>
        <taxon>Niastella</taxon>
    </lineage>
</organism>
<evidence type="ECO:0000313" key="2">
    <source>
        <dbReference type="Proteomes" id="UP000192277"/>
    </source>
</evidence>
<keyword evidence="2" id="KW-1185">Reference proteome</keyword>
<dbReference type="Proteomes" id="UP000192277">
    <property type="component" value="Unassembled WGS sequence"/>
</dbReference>
<reference evidence="1 2" key="1">
    <citation type="submission" date="2016-04" db="EMBL/GenBank/DDBJ databases">
        <authorList>
            <person name="Chen L."/>
            <person name="Zhuang W."/>
            <person name="Wang G."/>
        </authorList>
    </citation>
    <scope>NUCLEOTIDE SEQUENCE [LARGE SCALE GENOMIC DNA]</scope>
    <source>
        <strain evidence="2">GR20</strain>
    </source>
</reference>
<evidence type="ECO:0000313" key="1">
    <source>
        <dbReference type="EMBL" id="OQP40413.1"/>
    </source>
</evidence>
<name>A0ABX3NNR1_9BACT</name>
<accession>A0ABX3NNR1</accession>
<protein>
    <submittedName>
        <fullName evidence="1">Uncharacterized protein</fullName>
    </submittedName>
</protein>
<gene>
    <name evidence="1" type="ORF">A4D02_15980</name>
</gene>
<comment type="caution">
    <text evidence="1">The sequence shown here is derived from an EMBL/GenBank/DDBJ whole genome shotgun (WGS) entry which is preliminary data.</text>
</comment>
<proteinExistence type="predicted"/>
<sequence>MNEKRKLVPVKVNWKAGAYELYINGSEQSTLIATTIVKLPDGSNKRLRITFESFAEFRYFNYNYGESNYNEYLVQAPDGVFLEDTADWGPYGLPFREDGVCINPYFYEVQNTEWFNEKWYQKLTKQNFKHYLLVGYDSYLEVLAKDSFRYEFENLV</sequence>